<keyword evidence="3" id="KW-1185">Reference proteome</keyword>
<sequence>MTAPFLDPAHHPRVQTVALSRDRITLHLDQPADLVSPWAGEGTTWSTPVDADFPDVETTAPYPMLVSIGAATDGTVWLLNLEQTRTLHVTGTPSEVEAFARHVAVELATAPWAALVDVHTIAVGADLDDLNGTRLTHHRDPSDALLTATAEQVESTAHSGDWDPEDRTVLVLGATVDPATTRRLATGLAAHETRPAVAVLALGEANSDDTLEVRILDGRLHIDALAIDVQAALLPADDAAGIKRLLTVLDTHENTPMPVDEITVDGIGALVDRAGAIRPTLTEPRTPATLATGRTVLPEPELEYADAAALTVEDVHTLAPAVSDHVAEQVIAADPDLDRDLAWWHQGNDCPVPRVELLGSVTIHGHGRPGEVINRREHYAEIATFITITPGEPSARDIAEAFHISEERARVSVSNLRAYLGEHHLPKSVHSTAGPHGWTGYHLDGVLFDVELFTRLRARAQALGTLNDGEGIAYLVEALRLVRGEPFTDRRAGSWAWLNDRPDRPDMIAAAAAVDVALILHGHDLHPATTNLPRARWAAETALKAAPYDDSAWLALAQVADAEGNHAEAHAIRVAVDQRTDDERPPLDPPARTRRG</sequence>
<organism evidence="2 3">
    <name type="scientific">Xylanimonas allomyrinae</name>
    <dbReference type="NCBI Taxonomy" id="2509459"/>
    <lineage>
        <taxon>Bacteria</taxon>
        <taxon>Bacillati</taxon>
        <taxon>Actinomycetota</taxon>
        <taxon>Actinomycetes</taxon>
        <taxon>Micrococcales</taxon>
        <taxon>Promicromonosporaceae</taxon>
        <taxon>Xylanimonas</taxon>
    </lineage>
</organism>
<protein>
    <recommendedName>
        <fullName evidence="4">Bacterial transcriptional activator domain-containing protein</fullName>
    </recommendedName>
</protein>
<dbReference type="KEGG" id="xyl:ET495_08075"/>
<dbReference type="EMBL" id="CP035495">
    <property type="protein sequence ID" value="QAY63203.1"/>
    <property type="molecule type" value="Genomic_DNA"/>
</dbReference>
<name>A0A4P6ENB4_9MICO</name>
<accession>A0A4P6ENB4</accession>
<dbReference type="Proteomes" id="UP000291758">
    <property type="component" value="Chromosome"/>
</dbReference>
<dbReference type="OrthoDB" id="8444614at2"/>
<evidence type="ECO:0008006" key="4">
    <source>
        <dbReference type="Google" id="ProtNLM"/>
    </source>
</evidence>
<feature type="region of interest" description="Disordered" evidence="1">
    <location>
        <begin position="577"/>
        <end position="596"/>
    </location>
</feature>
<gene>
    <name evidence="2" type="ORF">ET495_08075</name>
</gene>
<evidence type="ECO:0000256" key="1">
    <source>
        <dbReference type="SAM" id="MobiDB-lite"/>
    </source>
</evidence>
<dbReference type="RefSeq" id="WP_129204087.1">
    <property type="nucleotide sequence ID" value="NZ_CP035495.1"/>
</dbReference>
<evidence type="ECO:0000313" key="2">
    <source>
        <dbReference type="EMBL" id="QAY63203.1"/>
    </source>
</evidence>
<proteinExistence type="predicted"/>
<dbReference type="AlphaFoldDB" id="A0A4P6ENB4"/>
<evidence type="ECO:0000313" key="3">
    <source>
        <dbReference type="Proteomes" id="UP000291758"/>
    </source>
</evidence>
<reference evidence="2 3" key="1">
    <citation type="submission" date="2019-01" db="EMBL/GenBank/DDBJ databases">
        <title>Genome sequencing of strain 2JSPR-7.</title>
        <authorList>
            <person name="Heo J."/>
            <person name="Kim S.-J."/>
            <person name="Kim J.-S."/>
            <person name="Hong S.-B."/>
            <person name="Kwon S.-W."/>
        </authorList>
    </citation>
    <scope>NUCLEOTIDE SEQUENCE [LARGE SCALE GENOMIC DNA]</scope>
    <source>
        <strain evidence="2 3">2JSPR-7</strain>
    </source>
</reference>
<feature type="compositionally biased region" description="Basic and acidic residues" evidence="1">
    <location>
        <begin position="577"/>
        <end position="586"/>
    </location>
</feature>